<evidence type="ECO:0000259" key="4">
    <source>
        <dbReference type="PROSITE" id="PS50043"/>
    </source>
</evidence>
<evidence type="ECO:0000256" key="1">
    <source>
        <dbReference type="ARBA" id="ARBA00022553"/>
    </source>
</evidence>
<dbReference type="Proteomes" id="UP001595377">
    <property type="component" value="Unassembled WGS sequence"/>
</dbReference>
<dbReference type="EMBL" id="JBHRSP010000019">
    <property type="protein sequence ID" value="MFC3074104.1"/>
    <property type="molecule type" value="Genomic_DNA"/>
</dbReference>
<dbReference type="PROSITE" id="PS50043">
    <property type="entry name" value="HTH_LUXR_2"/>
    <property type="match status" value="1"/>
</dbReference>
<feature type="modified residue" description="4-aspartylphosphate" evidence="3">
    <location>
        <position position="65"/>
    </location>
</feature>
<organism evidence="6 7">
    <name type="scientific">Shinella pollutisoli</name>
    <dbReference type="NCBI Taxonomy" id="2250594"/>
    <lineage>
        <taxon>Bacteria</taxon>
        <taxon>Pseudomonadati</taxon>
        <taxon>Pseudomonadota</taxon>
        <taxon>Alphaproteobacteria</taxon>
        <taxon>Hyphomicrobiales</taxon>
        <taxon>Rhizobiaceae</taxon>
        <taxon>Shinella</taxon>
    </lineage>
</organism>
<dbReference type="PRINTS" id="PR00038">
    <property type="entry name" value="HTHLUXR"/>
</dbReference>
<evidence type="ECO:0000259" key="5">
    <source>
        <dbReference type="PROSITE" id="PS50110"/>
    </source>
</evidence>
<accession>A0ABV7DI23</accession>
<dbReference type="PANTHER" id="PTHR43214">
    <property type="entry name" value="TWO-COMPONENT RESPONSE REGULATOR"/>
    <property type="match status" value="1"/>
</dbReference>
<dbReference type="Pfam" id="PF00196">
    <property type="entry name" value="GerE"/>
    <property type="match status" value="1"/>
</dbReference>
<comment type="caution">
    <text evidence="6">The sequence shown here is derived from an EMBL/GenBank/DDBJ whole genome shotgun (WGS) entry which is preliminary data.</text>
</comment>
<dbReference type="RefSeq" id="WP_257313092.1">
    <property type="nucleotide sequence ID" value="NZ_JANFDG010000003.1"/>
</dbReference>
<keyword evidence="2" id="KW-0238">DNA-binding</keyword>
<dbReference type="Gene3D" id="3.40.50.2300">
    <property type="match status" value="1"/>
</dbReference>
<dbReference type="InterPro" id="IPR001789">
    <property type="entry name" value="Sig_transdc_resp-reg_receiver"/>
</dbReference>
<gene>
    <name evidence="6" type="ORF">ACFOHH_13405</name>
</gene>
<feature type="domain" description="HTH luxR-type" evidence="4">
    <location>
        <begin position="160"/>
        <end position="225"/>
    </location>
</feature>
<sequence>MNETHSLAGRSVLVVEDNREVRTGICRALQAAFAGLSASGVATAGEARRLLFGPERRAFDLALVDIGLPDGDGVEIIRAIADALPETMPVVITIFDNDRTLFDALAAGAKGYILKSATMASLIEQLRRIDAGEPPLSPQIAHRMIAHFRAMPRLSAKAEDGEPAEALTRREQEVLSLLGKGLTAVDIAAALGMARNTCATHIKAIYRKLRISSRAEAALEADRRGLLRDRGDG</sequence>
<evidence type="ECO:0000313" key="6">
    <source>
        <dbReference type="EMBL" id="MFC3074104.1"/>
    </source>
</evidence>
<dbReference type="CDD" id="cd06170">
    <property type="entry name" value="LuxR_C_like"/>
    <property type="match status" value="1"/>
</dbReference>
<dbReference type="InterPro" id="IPR039420">
    <property type="entry name" value="WalR-like"/>
</dbReference>
<feature type="domain" description="Response regulatory" evidence="5">
    <location>
        <begin position="11"/>
        <end position="130"/>
    </location>
</feature>
<dbReference type="SMART" id="SM00421">
    <property type="entry name" value="HTH_LUXR"/>
    <property type="match status" value="1"/>
</dbReference>
<evidence type="ECO:0000256" key="3">
    <source>
        <dbReference type="PROSITE-ProRule" id="PRU00169"/>
    </source>
</evidence>
<evidence type="ECO:0000256" key="2">
    <source>
        <dbReference type="ARBA" id="ARBA00023125"/>
    </source>
</evidence>
<name>A0ABV7DI23_9HYPH</name>
<dbReference type="PANTHER" id="PTHR43214:SF43">
    <property type="entry name" value="TWO-COMPONENT RESPONSE REGULATOR"/>
    <property type="match status" value="1"/>
</dbReference>
<evidence type="ECO:0000313" key="7">
    <source>
        <dbReference type="Proteomes" id="UP001595377"/>
    </source>
</evidence>
<dbReference type="InterPro" id="IPR058245">
    <property type="entry name" value="NreC/VraR/RcsB-like_REC"/>
</dbReference>
<proteinExistence type="predicted"/>
<keyword evidence="7" id="KW-1185">Reference proteome</keyword>
<dbReference type="SMART" id="SM00448">
    <property type="entry name" value="REC"/>
    <property type="match status" value="1"/>
</dbReference>
<reference evidence="7" key="1">
    <citation type="journal article" date="2019" name="Int. J. Syst. Evol. Microbiol.">
        <title>The Global Catalogue of Microorganisms (GCM) 10K type strain sequencing project: providing services to taxonomists for standard genome sequencing and annotation.</title>
        <authorList>
            <consortium name="The Broad Institute Genomics Platform"/>
            <consortium name="The Broad Institute Genome Sequencing Center for Infectious Disease"/>
            <person name="Wu L."/>
            <person name="Ma J."/>
        </authorList>
    </citation>
    <scope>NUCLEOTIDE SEQUENCE [LARGE SCALE GENOMIC DNA]</scope>
    <source>
        <strain evidence="7">KCTC 52677</strain>
    </source>
</reference>
<dbReference type="CDD" id="cd17535">
    <property type="entry name" value="REC_NarL-like"/>
    <property type="match status" value="1"/>
</dbReference>
<dbReference type="InterPro" id="IPR011006">
    <property type="entry name" value="CheY-like_superfamily"/>
</dbReference>
<protein>
    <submittedName>
        <fullName evidence="6">Response regulator</fullName>
    </submittedName>
</protein>
<dbReference type="InterPro" id="IPR000792">
    <property type="entry name" value="Tscrpt_reg_LuxR_C"/>
</dbReference>
<dbReference type="SUPFAM" id="SSF52172">
    <property type="entry name" value="CheY-like"/>
    <property type="match status" value="1"/>
</dbReference>
<dbReference type="PROSITE" id="PS50110">
    <property type="entry name" value="RESPONSE_REGULATORY"/>
    <property type="match status" value="1"/>
</dbReference>
<dbReference type="Pfam" id="PF00072">
    <property type="entry name" value="Response_reg"/>
    <property type="match status" value="1"/>
</dbReference>
<keyword evidence="1 3" id="KW-0597">Phosphoprotein</keyword>